<dbReference type="GO" id="GO:0000139">
    <property type="term" value="C:Golgi membrane"/>
    <property type="evidence" value="ECO:0007669"/>
    <property type="project" value="UniProtKB-SubCell"/>
</dbReference>
<evidence type="ECO:0000313" key="11">
    <source>
        <dbReference type="EMBL" id="KAI6656899.1"/>
    </source>
</evidence>
<dbReference type="SUPFAM" id="SSF52540">
    <property type="entry name" value="P-loop containing nucleoside triphosphate hydrolases"/>
    <property type="match status" value="1"/>
</dbReference>
<keyword evidence="8 10" id="KW-0472">Membrane</keyword>
<evidence type="ECO:0000256" key="3">
    <source>
        <dbReference type="ARBA" id="ARBA00022679"/>
    </source>
</evidence>
<name>A0AAV7K8L8_9METZ</name>
<evidence type="ECO:0000313" key="12">
    <source>
        <dbReference type="Proteomes" id="UP001165289"/>
    </source>
</evidence>
<keyword evidence="3" id="KW-0808">Transferase</keyword>
<evidence type="ECO:0000256" key="2">
    <source>
        <dbReference type="ARBA" id="ARBA00008124"/>
    </source>
</evidence>
<reference evidence="11 12" key="1">
    <citation type="journal article" date="2023" name="BMC Biol.">
        <title>The compact genome of the sponge Oopsacas minuta (Hexactinellida) is lacking key metazoan core genes.</title>
        <authorList>
            <person name="Santini S."/>
            <person name="Schenkelaars Q."/>
            <person name="Jourda C."/>
            <person name="Duchesne M."/>
            <person name="Belahbib H."/>
            <person name="Rocher C."/>
            <person name="Selva M."/>
            <person name="Riesgo A."/>
            <person name="Vervoort M."/>
            <person name="Leys S.P."/>
            <person name="Kodjabachian L."/>
            <person name="Le Bivic A."/>
            <person name="Borchiellini C."/>
            <person name="Claverie J.M."/>
            <person name="Renard E."/>
        </authorList>
    </citation>
    <scope>NUCLEOTIDE SEQUENCE [LARGE SCALE GENOMIC DNA]</scope>
    <source>
        <strain evidence="11">SPO-2</strain>
    </source>
</reference>
<evidence type="ECO:0000256" key="10">
    <source>
        <dbReference type="SAM" id="Phobius"/>
    </source>
</evidence>
<gene>
    <name evidence="11" type="ORF">LOD99_16201</name>
</gene>
<comment type="subcellular location">
    <subcellularLocation>
        <location evidence="1">Golgi apparatus membrane</location>
        <topology evidence="1">Single-pass type II membrane protein</topology>
    </subcellularLocation>
</comment>
<evidence type="ECO:0000256" key="8">
    <source>
        <dbReference type="ARBA" id="ARBA00023136"/>
    </source>
</evidence>
<dbReference type="Gene3D" id="3.40.50.300">
    <property type="entry name" value="P-loop containing nucleotide triphosphate hydrolases"/>
    <property type="match status" value="1"/>
</dbReference>
<dbReference type="AlphaFoldDB" id="A0AAV7K8L8"/>
<comment type="caution">
    <text evidence="11">The sequence shown here is derived from an EMBL/GenBank/DDBJ whole genome shotgun (WGS) entry which is preliminary data.</text>
</comment>
<dbReference type="EMBL" id="JAKMXF010000133">
    <property type="protein sequence ID" value="KAI6656899.1"/>
    <property type="molecule type" value="Genomic_DNA"/>
</dbReference>
<keyword evidence="12" id="KW-1185">Reference proteome</keyword>
<comment type="similarity">
    <text evidence="2">Belongs to the galactose-3-O-sulfotransferase family.</text>
</comment>
<organism evidence="11 12">
    <name type="scientific">Oopsacas minuta</name>
    <dbReference type="NCBI Taxonomy" id="111878"/>
    <lineage>
        <taxon>Eukaryota</taxon>
        <taxon>Metazoa</taxon>
        <taxon>Porifera</taxon>
        <taxon>Hexactinellida</taxon>
        <taxon>Hexasterophora</taxon>
        <taxon>Lyssacinosida</taxon>
        <taxon>Leucopsacidae</taxon>
        <taxon>Oopsacas</taxon>
    </lineage>
</organism>
<dbReference type="InterPro" id="IPR009729">
    <property type="entry name" value="Gal-3-0_sulfotransfrase"/>
</dbReference>
<dbReference type="Pfam" id="PF06990">
    <property type="entry name" value="Gal-3-0_sulfotr"/>
    <property type="match status" value="1"/>
</dbReference>
<dbReference type="PANTHER" id="PTHR14647">
    <property type="entry name" value="GALACTOSE-3-O-SULFOTRANSFERASE"/>
    <property type="match status" value="1"/>
</dbReference>
<feature type="transmembrane region" description="Helical" evidence="10">
    <location>
        <begin position="7"/>
        <end position="26"/>
    </location>
</feature>
<dbReference type="GO" id="GO:0009247">
    <property type="term" value="P:glycolipid biosynthetic process"/>
    <property type="evidence" value="ECO:0007669"/>
    <property type="project" value="InterPro"/>
</dbReference>
<keyword evidence="4 10" id="KW-0812">Transmembrane</keyword>
<keyword evidence="6 10" id="KW-1133">Transmembrane helix</keyword>
<evidence type="ECO:0000256" key="9">
    <source>
        <dbReference type="ARBA" id="ARBA00023180"/>
    </source>
</evidence>
<proteinExistence type="inferred from homology"/>
<accession>A0AAV7K8L8</accession>
<evidence type="ECO:0000256" key="1">
    <source>
        <dbReference type="ARBA" id="ARBA00004323"/>
    </source>
</evidence>
<protein>
    <submittedName>
        <fullName evidence="11">Uncharacterized protein</fullName>
    </submittedName>
</protein>
<evidence type="ECO:0000256" key="7">
    <source>
        <dbReference type="ARBA" id="ARBA00023034"/>
    </source>
</evidence>
<evidence type="ECO:0000256" key="5">
    <source>
        <dbReference type="ARBA" id="ARBA00022968"/>
    </source>
</evidence>
<keyword evidence="9" id="KW-0325">Glycoprotein</keyword>
<dbReference type="GO" id="GO:0001733">
    <property type="term" value="F:galactosylceramide sulfotransferase activity"/>
    <property type="evidence" value="ECO:0007669"/>
    <property type="project" value="InterPro"/>
</dbReference>
<dbReference type="Proteomes" id="UP001165289">
    <property type="component" value="Unassembled WGS sequence"/>
</dbReference>
<evidence type="ECO:0000256" key="6">
    <source>
        <dbReference type="ARBA" id="ARBA00022989"/>
    </source>
</evidence>
<keyword evidence="5" id="KW-0735">Signal-anchor</keyword>
<evidence type="ECO:0000256" key="4">
    <source>
        <dbReference type="ARBA" id="ARBA00022692"/>
    </source>
</evidence>
<sequence>MRSRIKWVVTTLLFITVIIILGYYHARLLQCYEATQNNFYPNTITSGVVATGENTSTFAYPTSNMMRCRISEVNEDEQTSIALLKVHKTGSTTLSSILYRFGIRRGLSFVMVKDPNLHQFYPRTIDKSFKSFYPPCQNGKYDILNIHSRYNGRNILSRFMREDTFIVATLRRPLEQMQSGFNYYGYAKTLRRVGATFEDFLDRPQRYVPRLRQIMINPLQLLWNSMSFDLGLSDFDIPRGITRSEIENEPIYLAEVERFLNWMESEIDFFVISEEFDESLILLKDELNLQIEDFVYFTQNVAAQPLKDDYYIDDRLLNKSIEFSYIDNLLYDRMKLKLDRKKREKGAKLEIEIAELRQLNQEFSEYCLDKIETDPLLFGAVKILGNKLKKERKQDRCCYETAIDEMKFVKEIKQYMKNSCNSNF</sequence>
<dbReference type="InterPro" id="IPR027417">
    <property type="entry name" value="P-loop_NTPase"/>
</dbReference>
<keyword evidence="7" id="KW-0333">Golgi apparatus</keyword>
<dbReference type="PANTHER" id="PTHR14647:SF87">
    <property type="entry name" value="PUTATIVE-RELATED"/>
    <property type="match status" value="1"/>
</dbReference>